<dbReference type="Pfam" id="PF05547">
    <property type="entry name" value="Peptidase_M6"/>
    <property type="match status" value="1"/>
</dbReference>
<feature type="signal peptide" evidence="2">
    <location>
        <begin position="1"/>
        <end position="32"/>
    </location>
</feature>
<gene>
    <name evidence="5" type="ORF">GCM10020369_57630</name>
</gene>
<dbReference type="SUPFAM" id="SSF55486">
    <property type="entry name" value="Metalloproteases ('zincins'), catalytic domain"/>
    <property type="match status" value="1"/>
</dbReference>
<feature type="region of interest" description="Disordered" evidence="1">
    <location>
        <begin position="83"/>
        <end position="103"/>
    </location>
</feature>
<dbReference type="EMBL" id="BAAAYN010000041">
    <property type="protein sequence ID" value="GAA3393165.1"/>
    <property type="molecule type" value="Genomic_DNA"/>
</dbReference>
<dbReference type="InterPro" id="IPR048665">
    <property type="entry name" value="InhA-like_VEG"/>
</dbReference>
<keyword evidence="2" id="KW-0732">Signal</keyword>
<feature type="region of interest" description="Disordered" evidence="1">
    <location>
        <begin position="28"/>
        <end position="55"/>
    </location>
</feature>
<evidence type="ECO:0000259" key="4">
    <source>
        <dbReference type="Pfam" id="PF20774"/>
    </source>
</evidence>
<accession>A0ABP6T6R1</accession>
<comment type="caution">
    <text evidence="5">The sequence shown here is derived from an EMBL/GenBank/DDBJ whole genome shotgun (WGS) entry which is preliminary data.</text>
</comment>
<feature type="domain" description="Immune inhibitor A-like metallopeptidase VEG" evidence="4">
    <location>
        <begin position="622"/>
        <end position="778"/>
    </location>
</feature>
<dbReference type="RefSeq" id="WP_345731381.1">
    <property type="nucleotide sequence ID" value="NZ_BAAAYN010000041.1"/>
</dbReference>
<evidence type="ECO:0000313" key="5">
    <source>
        <dbReference type="EMBL" id="GAA3393165.1"/>
    </source>
</evidence>
<organism evidence="5 6">
    <name type="scientific">Cryptosporangium minutisporangium</name>
    <dbReference type="NCBI Taxonomy" id="113569"/>
    <lineage>
        <taxon>Bacteria</taxon>
        <taxon>Bacillati</taxon>
        <taxon>Actinomycetota</taxon>
        <taxon>Actinomycetes</taxon>
        <taxon>Cryptosporangiales</taxon>
        <taxon>Cryptosporangiaceae</taxon>
        <taxon>Cryptosporangium</taxon>
    </lineage>
</organism>
<evidence type="ECO:0000313" key="6">
    <source>
        <dbReference type="Proteomes" id="UP001501676"/>
    </source>
</evidence>
<feature type="region of interest" description="Disordered" evidence="1">
    <location>
        <begin position="127"/>
        <end position="169"/>
    </location>
</feature>
<keyword evidence="6" id="KW-1185">Reference proteome</keyword>
<feature type="compositionally biased region" description="Basic and acidic residues" evidence="1">
    <location>
        <begin position="91"/>
        <end position="101"/>
    </location>
</feature>
<proteinExistence type="predicted"/>
<evidence type="ECO:0000259" key="3">
    <source>
        <dbReference type="Pfam" id="PF05547"/>
    </source>
</evidence>
<feature type="chain" id="PRO_5046966488" evidence="2">
    <location>
        <begin position="33"/>
        <end position="798"/>
    </location>
</feature>
<sequence>MRKLSVRAATAAGLLVAVLGAAVTHPAPRAVAQPEPSGVEPRADRRNLGVEDDLLTPREEKRRALRQRALADVIAGRAIPRQRGASTVVRLDPKDPRENGRPGDWVELAREKTDRIFVVLVEFGDERHPDFPDRDTDATTPGPETFDGPRHNQIPRPDRTKDNSTAWQPGYGPAHYRRLYFGPGESLRTYFEAQSSGRYSVQGQVTDWVRVRYNQARYGRSNGTPCSRSVCSNTWALVRDALAQWVAAQHRRGRTDAQIRAELAAYDRWDRYDHDRDGDFDEPDGYLDHFQLIHAGGDQADQEPRYGEDAIWSHRWKAYSNLAKKAGPPRNKDGGTQIGKTGLWVADYTTQPENGGVSVIAHEYGHDLGLPDAYDLTGGDSPMEWWSLMSQSRLSRPGEGNGTRLADLGAWEKLQLGWLDYEIAVPGASRRFTLGPAEYTTDDPQALLVVLPKKRVTTPLPAPPQGRRSWWSSTDDELDATLTRRLRLPKGGPATLTFRAHWDVEDCEADPCDYVYVEVDAGTGWRAIAGSITKAAEGHGIDGKSNGWKPATFDLSRYAGRSIGLRFRYTTDQASAGQGFLVDDVRVAVGGDPVATEDAEDAAGGWAASGGFVRVTDRHVADRDHYYLAAHRTARSYDRYLQQGPYNFGWLDTKPNWIERFSYEEGLLVTYWDTSQRDNNVSAHPGAGRNLIVDAHPRPIRRIDGEPWRTRVQLYDAPFSLRRPRSFTLHVSGRASYLRGQRPQPVFDDSRQYWFPELPQAGVKVPKIGVRLGVTGESGPRITVELSRRPTATPSAAP</sequence>
<name>A0ABP6T6R1_9ACTN</name>
<feature type="compositionally biased region" description="Basic and acidic residues" evidence="1">
    <location>
        <begin position="41"/>
        <end position="55"/>
    </location>
</feature>
<dbReference type="PANTHER" id="PTHR41775">
    <property type="entry name" value="SECRETED PROTEIN-RELATED"/>
    <property type="match status" value="1"/>
</dbReference>
<evidence type="ECO:0000256" key="1">
    <source>
        <dbReference type="SAM" id="MobiDB-lite"/>
    </source>
</evidence>
<feature type="domain" description="Peptidase M6-like" evidence="3">
    <location>
        <begin position="107"/>
        <end position="413"/>
    </location>
</feature>
<dbReference type="Proteomes" id="UP001501676">
    <property type="component" value="Unassembled WGS sequence"/>
</dbReference>
<protein>
    <submittedName>
        <fullName evidence="5">Immune inhibitor A</fullName>
    </submittedName>
</protein>
<evidence type="ECO:0000256" key="2">
    <source>
        <dbReference type="SAM" id="SignalP"/>
    </source>
</evidence>
<dbReference type="Pfam" id="PF20773">
    <property type="entry name" value="InhA-like_MAM"/>
    <property type="match status" value="1"/>
</dbReference>
<dbReference type="Pfam" id="PF20774">
    <property type="entry name" value="InhA-like_VEG"/>
    <property type="match status" value="1"/>
</dbReference>
<reference evidence="6" key="1">
    <citation type="journal article" date="2019" name="Int. J. Syst. Evol. Microbiol.">
        <title>The Global Catalogue of Microorganisms (GCM) 10K type strain sequencing project: providing services to taxonomists for standard genome sequencing and annotation.</title>
        <authorList>
            <consortium name="The Broad Institute Genomics Platform"/>
            <consortium name="The Broad Institute Genome Sequencing Center for Infectious Disease"/>
            <person name="Wu L."/>
            <person name="Ma J."/>
        </authorList>
    </citation>
    <scope>NUCLEOTIDE SEQUENCE [LARGE SCALE GENOMIC DNA]</scope>
    <source>
        <strain evidence="6">JCM 9458</strain>
    </source>
</reference>
<dbReference type="PANTHER" id="PTHR41775:SF1">
    <property type="entry name" value="PEPTIDASE M6-LIKE DOMAIN-CONTAINING PROTEIN"/>
    <property type="match status" value="1"/>
</dbReference>
<dbReference type="NCBIfam" id="TIGR03296">
    <property type="entry name" value="M6dom_TIGR03296"/>
    <property type="match status" value="1"/>
</dbReference>
<dbReference type="InterPro" id="IPR008757">
    <property type="entry name" value="Peptidase_M6-like_domain"/>
</dbReference>
<feature type="compositionally biased region" description="Basic and acidic residues" evidence="1">
    <location>
        <begin position="127"/>
        <end position="137"/>
    </location>
</feature>